<feature type="compositionally biased region" description="Polar residues" evidence="6">
    <location>
        <begin position="40"/>
        <end position="51"/>
    </location>
</feature>
<evidence type="ECO:0000256" key="4">
    <source>
        <dbReference type="ARBA" id="ARBA00022989"/>
    </source>
</evidence>
<evidence type="ECO:0000259" key="8">
    <source>
        <dbReference type="Pfam" id="PF02544"/>
    </source>
</evidence>
<dbReference type="Proteomes" id="UP001224775">
    <property type="component" value="Unassembled WGS sequence"/>
</dbReference>
<dbReference type="PROSITE" id="PS50244">
    <property type="entry name" value="S5A_REDUCTASE"/>
    <property type="match status" value="1"/>
</dbReference>
<dbReference type="EC" id="1.3.99.5" evidence="9"/>
<keyword evidence="5 7" id="KW-0472">Membrane</keyword>
<dbReference type="AlphaFoldDB" id="A0AAD8YGP6"/>
<feature type="domain" description="3-oxo-5-alpha-steroid 4-dehydrogenase C-terminal" evidence="8">
    <location>
        <begin position="172"/>
        <end position="295"/>
    </location>
</feature>
<feature type="compositionally biased region" description="Low complexity" evidence="6">
    <location>
        <begin position="52"/>
        <end position="62"/>
    </location>
</feature>
<keyword evidence="9" id="KW-0560">Oxidoreductase</keyword>
<dbReference type="InterPro" id="IPR039357">
    <property type="entry name" value="SRD5A/TECR"/>
</dbReference>
<keyword evidence="3 7" id="KW-0812">Transmembrane</keyword>
<reference evidence="9" key="1">
    <citation type="submission" date="2023-06" db="EMBL/GenBank/DDBJ databases">
        <title>Survivors Of The Sea: Transcriptome response of Skeletonema marinoi to long-term dormancy.</title>
        <authorList>
            <person name="Pinder M.I.M."/>
            <person name="Kourtchenko O."/>
            <person name="Robertson E.K."/>
            <person name="Larsson T."/>
            <person name="Maumus F."/>
            <person name="Osuna-Cruz C.M."/>
            <person name="Vancaester E."/>
            <person name="Stenow R."/>
            <person name="Vandepoele K."/>
            <person name="Ploug H."/>
            <person name="Bruchert V."/>
            <person name="Godhe A."/>
            <person name="Topel M."/>
        </authorList>
    </citation>
    <scope>NUCLEOTIDE SEQUENCE</scope>
    <source>
        <strain evidence="9">R05AC</strain>
    </source>
</reference>
<feature type="transmembrane region" description="Helical" evidence="7">
    <location>
        <begin position="68"/>
        <end position="86"/>
    </location>
</feature>
<keyword evidence="10" id="KW-1185">Reference proteome</keyword>
<evidence type="ECO:0000256" key="1">
    <source>
        <dbReference type="ARBA" id="ARBA00004141"/>
    </source>
</evidence>
<accession>A0AAD8YGP6</accession>
<feature type="region of interest" description="Disordered" evidence="6">
    <location>
        <begin position="40"/>
        <end position="62"/>
    </location>
</feature>
<organism evidence="9 10">
    <name type="scientific">Skeletonema marinoi</name>
    <dbReference type="NCBI Taxonomy" id="267567"/>
    <lineage>
        <taxon>Eukaryota</taxon>
        <taxon>Sar</taxon>
        <taxon>Stramenopiles</taxon>
        <taxon>Ochrophyta</taxon>
        <taxon>Bacillariophyta</taxon>
        <taxon>Coscinodiscophyceae</taxon>
        <taxon>Thalassiosirophycidae</taxon>
        <taxon>Thalassiosirales</taxon>
        <taxon>Skeletonemataceae</taxon>
        <taxon>Skeletonema</taxon>
        <taxon>Skeletonema marinoi-dohrnii complex</taxon>
    </lineage>
</organism>
<protein>
    <submittedName>
        <fullName evidence="9">3-oxo-5-alpha-steroid 4-dehydrogenase family protein</fullName>
        <ecNumber evidence="9">1.3.99.5</ecNumber>
    </submittedName>
</protein>
<evidence type="ECO:0000313" key="9">
    <source>
        <dbReference type="EMBL" id="KAK1745623.1"/>
    </source>
</evidence>
<dbReference type="GO" id="GO:0016020">
    <property type="term" value="C:membrane"/>
    <property type="evidence" value="ECO:0007669"/>
    <property type="project" value="UniProtKB-SubCell"/>
</dbReference>
<evidence type="ECO:0000256" key="7">
    <source>
        <dbReference type="SAM" id="Phobius"/>
    </source>
</evidence>
<evidence type="ECO:0000256" key="6">
    <source>
        <dbReference type="SAM" id="MobiDB-lite"/>
    </source>
</evidence>
<dbReference type="InterPro" id="IPR001104">
    <property type="entry name" value="3-oxo-5_a-steroid_4-DH_C"/>
</dbReference>
<sequence>MMDSLPPMFPGRVGQMITILQLVVVLSSYANERNPETRAQYSKFSQAGSGESSQTKKTTPSSTWPSKLAMFVIYAPALVASVVLLVLGSKNDIYNELSFSVPKPSIAAYLCAIHFAKRVAEVLFLHHYSGRTDIGTPIMIGVFYTLITTLVAYAGGMSAPLAADVFGGNDNARDMIGASVFTVGILGNFYHHYLLAKLRSSSKQNKSATNGITAKTYVAPRGGLFNYCAAPHYFFELIGWAGVAIVSNHLNVYLAFAGMTSYLAGRSVAQNDFNCTRFKEKDWPRDRKNLVPFVF</sequence>
<evidence type="ECO:0000256" key="3">
    <source>
        <dbReference type="ARBA" id="ARBA00022692"/>
    </source>
</evidence>
<proteinExistence type="inferred from homology"/>
<dbReference type="PANTHER" id="PTHR10556:SF35">
    <property type="entry name" value="3-OXO-5-ALPHA-STEROID 4-DEHYDROGENASE FAMILY PROTEIN"/>
    <property type="match status" value="1"/>
</dbReference>
<comment type="caution">
    <text evidence="9">The sequence shown here is derived from an EMBL/GenBank/DDBJ whole genome shotgun (WGS) entry which is preliminary data.</text>
</comment>
<dbReference type="Pfam" id="PF02544">
    <property type="entry name" value="Steroid_dh"/>
    <property type="match status" value="1"/>
</dbReference>
<name>A0AAD8YGP6_9STRA</name>
<comment type="subcellular location">
    <subcellularLocation>
        <location evidence="1">Membrane</location>
        <topology evidence="1">Multi-pass membrane protein</topology>
    </subcellularLocation>
</comment>
<feature type="transmembrane region" description="Helical" evidence="7">
    <location>
        <begin position="137"/>
        <end position="155"/>
    </location>
</feature>
<evidence type="ECO:0000256" key="2">
    <source>
        <dbReference type="ARBA" id="ARBA00007742"/>
    </source>
</evidence>
<dbReference type="PANTHER" id="PTHR10556">
    <property type="entry name" value="3-OXO-5-ALPHA-STEROID 4-DEHYDROGENASE"/>
    <property type="match status" value="1"/>
</dbReference>
<keyword evidence="4 7" id="KW-1133">Transmembrane helix</keyword>
<dbReference type="GO" id="GO:0006629">
    <property type="term" value="P:lipid metabolic process"/>
    <property type="evidence" value="ECO:0007669"/>
    <property type="project" value="InterPro"/>
</dbReference>
<evidence type="ECO:0000313" key="10">
    <source>
        <dbReference type="Proteomes" id="UP001224775"/>
    </source>
</evidence>
<dbReference type="EMBL" id="JATAAI010000005">
    <property type="protein sequence ID" value="KAK1745623.1"/>
    <property type="molecule type" value="Genomic_DNA"/>
</dbReference>
<comment type="similarity">
    <text evidence="2">Belongs to the steroid 5-alpha reductase family.</text>
</comment>
<feature type="transmembrane region" description="Helical" evidence="7">
    <location>
        <begin position="175"/>
        <end position="196"/>
    </location>
</feature>
<evidence type="ECO:0000256" key="5">
    <source>
        <dbReference type="ARBA" id="ARBA00023136"/>
    </source>
</evidence>
<gene>
    <name evidence="9" type="ORF">QTG54_003547</name>
</gene>
<dbReference type="GO" id="GO:0003865">
    <property type="term" value="F:3-oxo-5-alpha-steroid 4-dehydrogenase activity"/>
    <property type="evidence" value="ECO:0007669"/>
    <property type="project" value="UniProtKB-EC"/>
</dbReference>